<sequence length="224" mass="25311">MATSRALIHLVQRRHLLCCAVTVKSAKIKFYLPTCMSQANFAEQKSMTKTEQTDSPNQVQVGFAEVVKENTKSAWYLSVIIGGVGVTAVMFYAIFRELFSSKSPNSVYSKALDKCINDPKVVDTLGTPIKAFGEETRRGRRGHVSHALYEKNGVPHMRMKFYIKGSRKQGTVHLEVREDSNGNWMYRYLFVECQDLQQTVILLEDNRKLETAPGTPQDIPLLGF</sequence>
<comment type="caution">
    <text evidence="1">The sequence shown here is derived from an EMBL/GenBank/DDBJ whole genome shotgun (WGS) entry which is preliminary data.</text>
</comment>
<organism evidence="1 2">
    <name type="scientific">Eretmocerus hayati</name>
    <dbReference type="NCBI Taxonomy" id="131215"/>
    <lineage>
        <taxon>Eukaryota</taxon>
        <taxon>Metazoa</taxon>
        <taxon>Ecdysozoa</taxon>
        <taxon>Arthropoda</taxon>
        <taxon>Hexapoda</taxon>
        <taxon>Insecta</taxon>
        <taxon>Pterygota</taxon>
        <taxon>Neoptera</taxon>
        <taxon>Endopterygota</taxon>
        <taxon>Hymenoptera</taxon>
        <taxon>Apocrita</taxon>
        <taxon>Proctotrupomorpha</taxon>
        <taxon>Chalcidoidea</taxon>
        <taxon>Aphelinidae</taxon>
        <taxon>Aphelininae</taxon>
        <taxon>Eretmocerus</taxon>
    </lineage>
</organism>
<evidence type="ECO:0000313" key="2">
    <source>
        <dbReference type="Proteomes" id="UP001239111"/>
    </source>
</evidence>
<accession>A0ACC2PDD0</accession>
<dbReference type="EMBL" id="CM056742">
    <property type="protein sequence ID" value="KAJ8681016.1"/>
    <property type="molecule type" value="Genomic_DNA"/>
</dbReference>
<name>A0ACC2PDD0_9HYME</name>
<evidence type="ECO:0000313" key="1">
    <source>
        <dbReference type="EMBL" id="KAJ8681016.1"/>
    </source>
</evidence>
<proteinExistence type="predicted"/>
<keyword evidence="2" id="KW-1185">Reference proteome</keyword>
<reference evidence="1" key="1">
    <citation type="submission" date="2023-04" db="EMBL/GenBank/DDBJ databases">
        <title>A chromosome-level genome assembly of the parasitoid wasp Eretmocerus hayati.</title>
        <authorList>
            <person name="Zhong Y."/>
            <person name="Liu S."/>
            <person name="Liu Y."/>
        </authorList>
    </citation>
    <scope>NUCLEOTIDE SEQUENCE</scope>
    <source>
        <strain evidence="1">ZJU_SS_LIU_2023</strain>
    </source>
</reference>
<protein>
    <submittedName>
        <fullName evidence="1">Uncharacterized protein</fullName>
    </submittedName>
</protein>
<gene>
    <name evidence="1" type="ORF">QAD02_016803</name>
</gene>
<dbReference type="Proteomes" id="UP001239111">
    <property type="component" value="Chromosome 2"/>
</dbReference>